<comment type="caution">
    <text evidence="3">The sequence shown here is derived from an EMBL/GenBank/DDBJ whole genome shotgun (WGS) entry which is preliminary data.</text>
</comment>
<dbReference type="Gene3D" id="3.40.50.850">
    <property type="entry name" value="Isochorismatase-like"/>
    <property type="match status" value="1"/>
</dbReference>
<dbReference type="InterPro" id="IPR036380">
    <property type="entry name" value="Isochorismatase-like_sf"/>
</dbReference>
<reference evidence="3 4" key="1">
    <citation type="submission" date="2014-02" db="EMBL/GenBank/DDBJ databases">
        <title>The small core and large imbalanced accessory genome model reveals a collaborative survival strategy of Sorangium cellulosum strains in nature.</title>
        <authorList>
            <person name="Han K."/>
            <person name="Peng R."/>
            <person name="Blom J."/>
            <person name="Li Y.-Z."/>
        </authorList>
    </citation>
    <scope>NUCLEOTIDE SEQUENCE [LARGE SCALE GENOMIC DNA]</scope>
    <source>
        <strain evidence="3 4">So0157-25</strain>
    </source>
</reference>
<proteinExistence type="inferred from homology"/>
<gene>
    <name evidence="3" type="ORF">BE08_13695</name>
</gene>
<comment type="similarity">
    <text evidence="1">Belongs to the isochorismatase family.</text>
</comment>
<evidence type="ECO:0000256" key="1">
    <source>
        <dbReference type="ARBA" id="ARBA00006336"/>
    </source>
</evidence>
<dbReference type="GO" id="GO:0016787">
    <property type="term" value="F:hydrolase activity"/>
    <property type="evidence" value="ECO:0007669"/>
    <property type="project" value="UniProtKB-KW"/>
</dbReference>
<protein>
    <submittedName>
        <fullName evidence="3">Nicotinamidase</fullName>
    </submittedName>
</protein>
<dbReference type="PANTHER" id="PTHR11080:SF2">
    <property type="entry name" value="LD05707P"/>
    <property type="match status" value="1"/>
</dbReference>
<evidence type="ECO:0000313" key="3">
    <source>
        <dbReference type="EMBL" id="KYF46639.1"/>
    </source>
</evidence>
<dbReference type="PANTHER" id="PTHR11080">
    <property type="entry name" value="PYRAZINAMIDASE/NICOTINAMIDASE"/>
    <property type="match status" value="1"/>
</dbReference>
<name>A0A150NY59_SORCE</name>
<evidence type="ECO:0000313" key="4">
    <source>
        <dbReference type="Proteomes" id="UP000075420"/>
    </source>
</evidence>
<sequence length="348" mass="38518">MKTTELPLPAFYDPKNAERWGYHPDQEALHGAAAAWKKAHGVRPSAADAQNVHLLLIDVQKDFCFPQGSLYVAGRSGTGAVDDSRRIAEFIYRNLGVITNVTVTMDTHFAYQIFFPAFWVDREDRPLTAHREITTAQIDAGEVRPNPAVARWLCGGSYPWLMKQVRYYCEELEKAGKYKLYLWPPHCILGSDGHALAGVVHEARMFHAFARGVQSWVEVKGGNPLTENYSVMQPEVLTRHDGQPLAQRSTLFLKTLLHADAVIIAGQAASHCVRSSIEDILTEIALTDRALAKKIHVMTDCMSSVTVPDGKGGFLADFTAEADKALSRFAAAGMNLVKSTDPIARWLV</sequence>
<accession>A0A150NY59</accession>
<keyword evidence="2" id="KW-0378">Hydrolase</keyword>
<dbReference type="EMBL" id="JELY01003726">
    <property type="protein sequence ID" value="KYF46639.1"/>
    <property type="molecule type" value="Genomic_DNA"/>
</dbReference>
<dbReference type="AlphaFoldDB" id="A0A150NY59"/>
<organism evidence="3 4">
    <name type="scientific">Sorangium cellulosum</name>
    <name type="common">Polyangium cellulosum</name>
    <dbReference type="NCBI Taxonomy" id="56"/>
    <lineage>
        <taxon>Bacteria</taxon>
        <taxon>Pseudomonadati</taxon>
        <taxon>Myxococcota</taxon>
        <taxon>Polyangia</taxon>
        <taxon>Polyangiales</taxon>
        <taxon>Polyangiaceae</taxon>
        <taxon>Sorangium</taxon>
    </lineage>
</organism>
<evidence type="ECO:0000256" key="2">
    <source>
        <dbReference type="ARBA" id="ARBA00022801"/>
    </source>
</evidence>
<dbReference type="InterPro" id="IPR052347">
    <property type="entry name" value="Isochorismatase_Nicotinamidase"/>
</dbReference>
<dbReference type="SUPFAM" id="SSF52499">
    <property type="entry name" value="Isochorismatase-like hydrolases"/>
    <property type="match status" value="1"/>
</dbReference>
<dbReference type="Proteomes" id="UP000075420">
    <property type="component" value="Unassembled WGS sequence"/>
</dbReference>